<evidence type="ECO:0000256" key="1">
    <source>
        <dbReference type="SAM" id="MobiDB-lite"/>
    </source>
</evidence>
<feature type="region of interest" description="Disordered" evidence="1">
    <location>
        <begin position="51"/>
        <end position="92"/>
    </location>
</feature>
<evidence type="ECO:0000313" key="2">
    <source>
        <dbReference type="EMBL" id="KAK4007545.1"/>
    </source>
</evidence>
<protein>
    <submittedName>
        <fullName evidence="2">Uncharacterized protein</fullName>
    </submittedName>
</protein>
<comment type="caution">
    <text evidence="2">The sequence shown here is derived from an EMBL/GenBank/DDBJ whole genome shotgun (WGS) entry which is preliminary data.</text>
</comment>
<dbReference type="Proteomes" id="UP001234178">
    <property type="component" value="Unassembled WGS sequence"/>
</dbReference>
<name>A0ABQ9Z3S9_9CRUS</name>
<dbReference type="EMBL" id="JAOYFB010000002">
    <property type="protein sequence ID" value="KAK4007545.1"/>
    <property type="molecule type" value="Genomic_DNA"/>
</dbReference>
<evidence type="ECO:0000313" key="3">
    <source>
        <dbReference type="Proteomes" id="UP001234178"/>
    </source>
</evidence>
<accession>A0ABQ9Z3S9</accession>
<gene>
    <name evidence="2" type="ORF">OUZ56_012703</name>
</gene>
<keyword evidence="3" id="KW-1185">Reference proteome</keyword>
<sequence length="329" mass="37256">MYTVAKLTLTKFKVHVGNLTRSISRLPLPSPDMISAREQLTIAFRDHRDVIASGSTPKPPLSSITPHPSIDNLSRKKKSLVDNSSRGPRRDMSVFTTDKFLPSGYTDKTKTKHTKIHIKPHSSLAIPYPRVIYGNLRSRRNRNINSEHHSDFTLKTEVKTHGIIVYSHPIQKYKLIISQCIHIENRRKNSSYHSEITLNTSIVTYRLPLISVTEQASNYLGNDDVDAHRNAFGSHQSRGPPAIKAAEHEQRRDALRQAQLKERREIHARLQAKNHQKAKSAVENCLSPSSTEISKALIINTKQLVNIVVSSDQEDEFVLELEADPSELF</sequence>
<organism evidence="2 3">
    <name type="scientific">Daphnia magna</name>
    <dbReference type="NCBI Taxonomy" id="35525"/>
    <lineage>
        <taxon>Eukaryota</taxon>
        <taxon>Metazoa</taxon>
        <taxon>Ecdysozoa</taxon>
        <taxon>Arthropoda</taxon>
        <taxon>Crustacea</taxon>
        <taxon>Branchiopoda</taxon>
        <taxon>Diplostraca</taxon>
        <taxon>Cladocera</taxon>
        <taxon>Anomopoda</taxon>
        <taxon>Daphniidae</taxon>
        <taxon>Daphnia</taxon>
    </lineage>
</organism>
<reference evidence="2 3" key="1">
    <citation type="journal article" date="2023" name="Nucleic Acids Res.">
        <title>The hologenome of Daphnia magna reveals possible DNA methylation and microbiome-mediated evolution of the host genome.</title>
        <authorList>
            <person name="Chaturvedi A."/>
            <person name="Li X."/>
            <person name="Dhandapani V."/>
            <person name="Marshall H."/>
            <person name="Kissane S."/>
            <person name="Cuenca-Cambronero M."/>
            <person name="Asole G."/>
            <person name="Calvet F."/>
            <person name="Ruiz-Romero M."/>
            <person name="Marangio P."/>
            <person name="Guigo R."/>
            <person name="Rago D."/>
            <person name="Mirbahai L."/>
            <person name="Eastwood N."/>
            <person name="Colbourne J.K."/>
            <person name="Zhou J."/>
            <person name="Mallon E."/>
            <person name="Orsini L."/>
        </authorList>
    </citation>
    <scope>NUCLEOTIDE SEQUENCE [LARGE SCALE GENOMIC DNA]</scope>
    <source>
        <strain evidence="2">LRV0_1</strain>
    </source>
</reference>
<proteinExistence type="predicted"/>